<sequence>MLLHRTTKKGKKNKAGCPSGPTCQCLFRSTRASIRTASYRAGSWVVGAPRVVNGGRRRRKKGDYTSVTARQNGYSLVRRSSKYIDYLLLEFMIIVCRTYRYTPSV</sequence>
<dbReference type="EnsemblPlants" id="LPERR04G19940.1">
    <property type="protein sequence ID" value="LPERR04G19940.1"/>
    <property type="gene ID" value="LPERR04G19940"/>
</dbReference>
<accession>A0A0D9W922</accession>
<evidence type="ECO:0000313" key="1">
    <source>
        <dbReference type="EnsemblPlants" id="LPERR04G19940.1"/>
    </source>
</evidence>
<keyword evidence="2" id="KW-1185">Reference proteome</keyword>
<proteinExistence type="predicted"/>
<dbReference type="Proteomes" id="UP000032180">
    <property type="component" value="Chromosome 4"/>
</dbReference>
<dbReference type="HOGENOM" id="CLU_2240463_0_0_1"/>
<organism evidence="1 2">
    <name type="scientific">Leersia perrieri</name>
    <dbReference type="NCBI Taxonomy" id="77586"/>
    <lineage>
        <taxon>Eukaryota</taxon>
        <taxon>Viridiplantae</taxon>
        <taxon>Streptophyta</taxon>
        <taxon>Embryophyta</taxon>
        <taxon>Tracheophyta</taxon>
        <taxon>Spermatophyta</taxon>
        <taxon>Magnoliopsida</taxon>
        <taxon>Liliopsida</taxon>
        <taxon>Poales</taxon>
        <taxon>Poaceae</taxon>
        <taxon>BOP clade</taxon>
        <taxon>Oryzoideae</taxon>
        <taxon>Oryzeae</taxon>
        <taxon>Oryzinae</taxon>
        <taxon>Leersia</taxon>
    </lineage>
</organism>
<reference evidence="1" key="3">
    <citation type="submission" date="2015-04" db="UniProtKB">
        <authorList>
            <consortium name="EnsemblPlants"/>
        </authorList>
    </citation>
    <scope>IDENTIFICATION</scope>
</reference>
<reference evidence="1 2" key="1">
    <citation type="submission" date="2012-08" db="EMBL/GenBank/DDBJ databases">
        <title>Oryza genome evolution.</title>
        <authorList>
            <person name="Wing R.A."/>
        </authorList>
    </citation>
    <scope>NUCLEOTIDE SEQUENCE</scope>
</reference>
<dbReference type="AlphaFoldDB" id="A0A0D9W922"/>
<evidence type="ECO:0000313" key="2">
    <source>
        <dbReference type="Proteomes" id="UP000032180"/>
    </source>
</evidence>
<protein>
    <submittedName>
        <fullName evidence="1">Uncharacterized protein</fullName>
    </submittedName>
</protein>
<reference evidence="2" key="2">
    <citation type="submission" date="2013-12" db="EMBL/GenBank/DDBJ databases">
        <authorList>
            <person name="Yu Y."/>
            <person name="Lee S."/>
            <person name="de Baynast K."/>
            <person name="Wissotski M."/>
            <person name="Liu L."/>
            <person name="Talag J."/>
            <person name="Goicoechea J."/>
            <person name="Angelova A."/>
            <person name="Jetty R."/>
            <person name="Kudrna D."/>
            <person name="Golser W."/>
            <person name="Rivera L."/>
            <person name="Zhang J."/>
            <person name="Wing R."/>
        </authorList>
    </citation>
    <scope>NUCLEOTIDE SEQUENCE</scope>
</reference>
<dbReference type="Gramene" id="LPERR04G19940.1">
    <property type="protein sequence ID" value="LPERR04G19940.1"/>
    <property type="gene ID" value="LPERR04G19940"/>
</dbReference>
<name>A0A0D9W922_9ORYZ</name>